<accession>A0ABW4LNS7</accession>
<dbReference type="RefSeq" id="WP_377926792.1">
    <property type="nucleotide sequence ID" value="NZ_JBHUEM010000003.1"/>
</dbReference>
<organism evidence="2 3">
    <name type="scientific">Bacillus salitolerans</name>
    <dbReference type="NCBI Taxonomy" id="1437434"/>
    <lineage>
        <taxon>Bacteria</taxon>
        <taxon>Bacillati</taxon>
        <taxon>Bacillota</taxon>
        <taxon>Bacilli</taxon>
        <taxon>Bacillales</taxon>
        <taxon>Bacillaceae</taxon>
        <taxon>Bacillus</taxon>
    </lineage>
</organism>
<proteinExistence type="predicted"/>
<keyword evidence="1" id="KW-0812">Transmembrane</keyword>
<protein>
    <submittedName>
        <fullName evidence="2">Uncharacterized protein</fullName>
    </submittedName>
</protein>
<dbReference type="EMBL" id="JBHUEM010000003">
    <property type="protein sequence ID" value="MFD1735688.1"/>
    <property type="molecule type" value="Genomic_DNA"/>
</dbReference>
<keyword evidence="1" id="KW-0472">Membrane</keyword>
<reference evidence="3" key="1">
    <citation type="journal article" date="2019" name="Int. J. Syst. Evol. Microbiol.">
        <title>The Global Catalogue of Microorganisms (GCM) 10K type strain sequencing project: providing services to taxonomists for standard genome sequencing and annotation.</title>
        <authorList>
            <consortium name="The Broad Institute Genomics Platform"/>
            <consortium name="The Broad Institute Genome Sequencing Center for Infectious Disease"/>
            <person name="Wu L."/>
            <person name="Ma J."/>
        </authorList>
    </citation>
    <scope>NUCLEOTIDE SEQUENCE [LARGE SCALE GENOMIC DNA]</scope>
    <source>
        <strain evidence="3">CCUG 49339</strain>
    </source>
</reference>
<evidence type="ECO:0000256" key="1">
    <source>
        <dbReference type="SAM" id="Phobius"/>
    </source>
</evidence>
<comment type="caution">
    <text evidence="2">The sequence shown here is derived from an EMBL/GenBank/DDBJ whole genome shotgun (WGS) entry which is preliminary data.</text>
</comment>
<dbReference type="Proteomes" id="UP001597214">
    <property type="component" value="Unassembled WGS sequence"/>
</dbReference>
<gene>
    <name evidence="2" type="ORF">ACFSCX_03835</name>
</gene>
<keyword evidence="1" id="KW-1133">Transmembrane helix</keyword>
<evidence type="ECO:0000313" key="2">
    <source>
        <dbReference type="EMBL" id="MFD1735688.1"/>
    </source>
</evidence>
<evidence type="ECO:0000313" key="3">
    <source>
        <dbReference type="Proteomes" id="UP001597214"/>
    </source>
</evidence>
<name>A0ABW4LNS7_9BACI</name>
<keyword evidence="3" id="KW-1185">Reference proteome</keyword>
<feature type="transmembrane region" description="Helical" evidence="1">
    <location>
        <begin position="6"/>
        <end position="23"/>
    </location>
</feature>
<sequence>MILVTAIVIPLIFFYFLHLTIENRKKRHEEWLRLAEVKELAVIAGEVKQSLSKIERFAFDYKIVVERYVLKGSKQSFKAIRRIPITSDSIPPTIKEGEQITCYGYWEKDTFIFNRYTARS</sequence>